<dbReference type="EMBL" id="JANPWB010000011">
    <property type="protein sequence ID" value="KAJ1131771.1"/>
    <property type="molecule type" value="Genomic_DNA"/>
</dbReference>
<gene>
    <name evidence="2" type="ORF">NDU88_010104</name>
</gene>
<feature type="compositionally biased region" description="Polar residues" evidence="1">
    <location>
        <begin position="135"/>
        <end position="149"/>
    </location>
</feature>
<comment type="caution">
    <text evidence="2">The sequence shown here is derived from an EMBL/GenBank/DDBJ whole genome shotgun (WGS) entry which is preliminary data.</text>
</comment>
<feature type="compositionally biased region" description="Polar residues" evidence="1">
    <location>
        <begin position="15"/>
        <end position="24"/>
    </location>
</feature>
<proteinExistence type="predicted"/>
<evidence type="ECO:0000256" key="1">
    <source>
        <dbReference type="SAM" id="MobiDB-lite"/>
    </source>
</evidence>
<feature type="region of interest" description="Disordered" evidence="1">
    <location>
        <begin position="1"/>
        <end position="24"/>
    </location>
</feature>
<accession>A0AAV7PX02</accession>
<evidence type="ECO:0000313" key="3">
    <source>
        <dbReference type="Proteomes" id="UP001066276"/>
    </source>
</evidence>
<keyword evidence="3" id="KW-1185">Reference proteome</keyword>
<dbReference type="Proteomes" id="UP001066276">
    <property type="component" value="Chromosome 7"/>
</dbReference>
<reference evidence="2" key="1">
    <citation type="journal article" date="2022" name="bioRxiv">
        <title>Sequencing and chromosome-scale assembly of the giantPleurodeles waltlgenome.</title>
        <authorList>
            <person name="Brown T."/>
            <person name="Elewa A."/>
            <person name="Iarovenko S."/>
            <person name="Subramanian E."/>
            <person name="Araus A.J."/>
            <person name="Petzold A."/>
            <person name="Susuki M."/>
            <person name="Suzuki K.-i.T."/>
            <person name="Hayashi T."/>
            <person name="Toyoda A."/>
            <person name="Oliveira C."/>
            <person name="Osipova E."/>
            <person name="Leigh N.D."/>
            <person name="Simon A."/>
            <person name="Yun M.H."/>
        </authorList>
    </citation>
    <scope>NUCLEOTIDE SEQUENCE</scope>
    <source>
        <strain evidence="2">20211129_DDA</strain>
        <tissue evidence="2">Liver</tissue>
    </source>
</reference>
<evidence type="ECO:0000313" key="2">
    <source>
        <dbReference type="EMBL" id="KAJ1131771.1"/>
    </source>
</evidence>
<feature type="region of interest" description="Disordered" evidence="1">
    <location>
        <begin position="116"/>
        <end position="203"/>
    </location>
</feature>
<protein>
    <submittedName>
        <fullName evidence="2">Uncharacterized protein</fullName>
    </submittedName>
</protein>
<organism evidence="2 3">
    <name type="scientific">Pleurodeles waltl</name>
    <name type="common">Iberian ribbed newt</name>
    <dbReference type="NCBI Taxonomy" id="8319"/>
    <lineage>
        <taxon>Eukaryota</taxon>
        <taxon>Metazoa</taxon>
        <taxon>Chordata</taxon>
        <taxon>Craniata</taxon>
        <taxon>Vertebrata</taxon>
        <taxon>Euteleostomi</taxon>
        <taxon>Amphibia</taxon>
        <taxon>Batrachia</taxon>
        <taxon>Caudata</taxon>
        <taxon>Salamandroidea</taxon>
        <taxon>Salamandridae</taxon>
        <taxon>Pleurodelinae</taxon>
        <taxon>Pleurodeles</taxon>
    </lineage>
</organism>
<name>A0AAV7PX02_PLEWA</name>
<dbReference type="AlphaFoldDB" id="A0AAV7PX02"/>
<sequence>MPGNLPIRERHRQDPTNQNTSLAPGNNIFQFQEINMTVANRRQRSDVGKCSVPIKPWKLDKHLGQGTVIHQYLRRRRPAAILAHTGLKIAQQSGSRNWVFFPHKWEKYRPFVRETAQSGNTATDPSEEAERTDTAAANSEGEGSTTNSLRLPEHQEKRQRGGAPRTYQHASGEAWPFQVRPTCWDGRGAGGWEEAARQNQQKQ</sequence>